<sequence length="84" mass="9607">MEVLPKNDNPLPLAPTRYEGTTRPPLVIKPSVDHVGIPFYASRIRSMDYAQAFLGATIVLANYKEVCTSLEDAMYRQRWPYSFK</sequence>
<reference evidence="1 2" key="3">
    <citation type="submission" date="2019-11" db="EMBL/GenBank/DDBJ databases">
        <title>A de novo genome assembly of a pear dwarfing rootstock.</title>
        <authorList>
            <person name="Wang F."/>
            <person name="Wang J."/>
            <person name="Li S."/>
            <person name="Zhang Y."/>
            <person name="Fang M."/>
            <person name="Ma L."/>
            <person name="Zhao Y."/>
            <person name="Jiang S."/>
        </authorList>
    </citation>
    <scope>NUCLEOTIDE SEQUENCE [LARGE SCALE GENOMIC DNA]</scope>
    <source>
        <strain evidence="1">S2</strain>
        <tissue evidence="1">Leaf</tissue>
    </source>
</reference>
<dbReference type="Proteomes" id="UP000327157">
    <property type="component" value="Chromosome 16"/>
</dbReference>
<gene>
    <name evidence="1" type="ORF">D8674_017974</name>
</gene>
<dbReference type="AlphaFoldDB" id="A0A5N5HSG5"/>
<dbReference type="EMBL" id="SMOL01000160">
    <property type="protein sequence ID" value="KAB2626314.1"/>
    <property type="molecule type" value="Genomic_DNA"/>
</dbReference>
<accession>A0A5N5HSG5</accession>
<keyword evidence="2" id="KW-1185">Reference proteome</keyword>
<protein>
    <submittedName>
        <fullName evidence="1">Uncharacterized protein</fullName>
    </submittedName>
</protein>
<proteinExistence type="predicted"/>
<evidence type="ECO:0000313" key="2">
    <source>
        <dbReference type="Proteomes" id="UP000327157"/>
    </source>
</evidence>
<evidence type="ECO:0000313" key="1">
    <source>
        <dbReference type="EMBL" id="KAB2626314.1"/>
    </source>
</evidence>
<reference evidence="1 2" key="1">
    <citation type="submission" date="2019-09" db="EMBL/GenBank/DDBJ databases">
        <authorList>
            <person name="Ou C."/>
        </authorList>
    </citation>
    <scope>NUCLEOTIDE SEQUENCE [LARGE SCALE GENOMIC DNA]</scope>
    <source>
        <strain evidence="1">S2</strain>
        <tissue evidence="1">Leaf</tissue>
    </source>
</reference>
<reference evidence="2" key="2">
    <citation type="submission" date="2019-10" db="EMBL/GenBank/DDBJ databases">
        <title>A de novo genome assembly of a pear dwarfing rootstock.</title>
        <authorList>
            <person name="Wang F."/>
            <person name="Wang J."/>
            <person name="Li S."/>
            <person name="Zhang Y."/>
            <person name="Fang M."/>
            <person name="Ma L."/>
            <person name="Zhao Y."/>
            <person name="Jiang S."/>
        </authorList>
    </citation>
    <scope>NUCLEOTIDE SEQUENCE [LARGE SCALE GENOMIC DNA]</scope>
</reference>
<comment type="caution">
    <text evidence="1">The sequence shown here is derived from an EMBL/GenBank/DDBJ whole genome shotgun (WGS) entry which is preliminary data.</text>
</comment>
<organism evidence="1 2">
    <name type="scientific">Pyrus ussuriensis x Pyrus communis</name>
    <dbReference type="NCBI Taxonomy" id="2448454"/>
    <lineage>
        <taxon>Eukaryota</taxon>
        <taxon>Viridiplantae</taxon>
        <taxon>Streptophyta</taxon>
        <taxon>Embryophyta</taxon>
        <taxon>Tracheophyta</taxon>
        <taxon>Spermatophyta</taxon>
        <taxon>Magnoliopsida</taxon>
        <taxon>eudicotyledons</taxon>
        <taxon>Gunneridae</taxon>
        <taxon>Pentapetalae</taxon>
        <taxon>rosids</taxon>
        <taxon>fabids</taxon>
        <taxon>Rosales</taxon>
        <taxon>Rosaceae</taxon>
        <taxon>Amygdaloideae</taxon>
        <taxon>Maleae</taxon>
        <taxon>Pyrus</taxon>
    </lineage>
</organism>
<name>A0A5N5HSG5_9ROSA</name>